<dbReference type="PATRIC" id="fig|883158.3.peg.1394"/>
<protein>
    <recommendedName>
        <fullName evidence="11">MBOAT family protein</fullName>
    </recommendedName>
</protein>
<dbReference type="PIRSF" id="PIRSF500217">
    <property type="entry name" value="AlgI"/>
    <property type="match status" value="1"/>
</dbReference>
<dbReference type="GO" id="GO:0005886">
    <property type="term" value="C:plasma membrane"/>
    <property type="evidence" value="ECO:0007669"/>
    <property type="project" value="UniProtKB-SubCell"/>
</dbReference>
<keyword evidence="7" id="KW-0012">Acyltransferase</keyword>
<organism evidence="9 10">
    <name type="scientific">Prevotella micans F0438</name>
    <dbReference type="NCBI Taxonomy" id="883158"/>
    <lineage>
        <taxon>Bacteria</taxon>
        <taxon>Pseudomonadati</taxon>
        <taxon>Bacteroidota</taxon>
        <taxon>Bacteroidia</taxon>
        <taxon>Bacteroidales</taxon>
        <taxon>Prevotellaceae</taxon>
        <taxon>Prevotella</taxon>
    </lineage>
</organism>
<evidence type="ECO:0008006" key="11">
    <source>
        <dbReference type="Google" id="ProtNLM"/>
    </source>
</evidence>
<feature type="transmembrane region" description="Helical" evidence="8">
    <location>
        <begin position="359"/>
        <end position="377"/>
    </location>
</feature>
<feature type="transmembrane region" description="Helical" evidence="8">
    <location>
        <begin position="306"/>
        <end position="326"/>
    </location>
</feature>
<comment type="subcellular location">
    <subcellularLocation>
        <location evidence="1">Cell membrane</location>
        <topology evidence="1">Multi-pass membrane protein</topology>
    </subcellularLocation>
</comment>
<keyword evidence="5 8" id="KW-1133">Transmembrane helix</keyword>
<evidence type="ECO:0000256" key="6">
    <source>
        <dbReference type="ARBA" id="ARBA00023136"/>
    </source>
</evidence>
<evidence type="ECO:0000313" key="10">
    <source>
        <dbReference type="Proteomes" id="UP000016023"/>
    </source>
</evidence>
<keyword evidence="3 7" id="KW-1003">Cell membrane</keyword>
<dbReference type="PANTHER" id="PTHR13285:SF18">
    <property type="entry name" value="PROTEIN-CYSTEINE N-PALMITOYLTRANSFERASE RASP"/>
    <property type="match status" value="1"/>
</dbReference>
<evidence type="ECO:0000256" key="8">
    <source>
        <dbReference type="SAM" id="Phobius"/>
    </source>
</evidence>
<keyword evidence="10" id="KW-1185">Reference proteome</keyword>
<evidence type="ECO:0000256" key="4">
    <source>
        <dbReference type="ARBA" id="ARBA00022692"/>
    </source>
</evidence>
<comment type="caution">
    <text evidence="9">The sequence shown here is derived from an EMBL/GenBank/DDBJ whole genome shotgun (WGS) entry which is preliminary data.</text>
</comment>
<dbReference type="InterPro" id="IPR024194">
    <property type="entry name" value="Ac/AlaTfrase_AlgI/DltB"/>
</dbReference>
<feature type="transmembrane region" description="Helical" evidence="8">
    <location>
        <begin position="397"/>
        <end position="419"/>
    </location>
</feature>
<dbReference type="eggNOG" id="COG1696">
    <property type="taxonomic scope" value="Bacteria"/>
</dbReference>
<dbReference type="EMBL" id="AGWK01000037">
    <property type="protein sequence ID" value="EHO69526.1"/>
    <property type="molecule type" value="Genomic_DNA"/>
</dbReference>
<dbReference type="PIRSF" id="PIRSF016636">
    <property type="entry name" value="AlgI_DltB"/>
    <property type="match status" value="1"/>
</dbReference>
<feature type="transmembrane region" description="Helical" evidence="8">
    <location>
        <begin position="258"/>
        <end position="281"/>
    </location>
</feature>
<gene>
    <name evidence="9" type="ORF">HMPREF9140_01400</name>
</gene>
<evidence type="ECO:0000256" key="3">
    <source>
        <dbReference type="ARBA" id="ARBA00022475"/>
    </source>
</evidence>
<keyword evidence="6 7" id="KW-0472">Membrane</keyword>
<sequence>MASAAFIGYNSLVHLAFAVGITLFSFYAGRLLARKINRRSAPFILWGSIALLIAVWIAARYAVGVFPLGISFYTFQALAYLIEIYWEEEPENSLPDFALYMLLFMKFLSGPIERADQLLPQIKKARMFNYEQTVRGLMTLAGGAFMKLMIADRIAPSLDGVFVDVHNATSMQLLQVTMLYPIQLYADFAGYTLMAIGIGQMFGFRLSPNFNRPFTSQSTTELWRRWHMSLSFWVRDYVFTPLSASLRQHGVWGIRLSLLVTFIVIGVWHGAGIAFAAYGLFQGLLVVFEQATARQHEWFQKKAPKIYAPLMTIRTYVLFALSLLFFRLENTREVFYVYSHLFDGFTTGIKELKLGLTDFYWIVFGIAVVLMFAAEWAESQHSLIDRLRRANPLVRWAAYFVFATILFAFGAFGVENFIYTQF</sequence>
<feature type="transmembrane region" description="Helical" evidence="8">
    <location>
        <begin position="40"/>
        <end position="59"/>
    </location>
</feature>
<dbReference type="InterPro" id="IPR051085">
    <property type="entry name" value="MB_O-acyltransferase"/>
</dbReference>
<reference evidence="9 10" key="1">
    <citation type="submission" date="2011-12" db="EMBL/GenBank/DDBJ databases">
        <title>The Genome Sequence of Prevotella micans F0438.</title>
        <authorList>
            <consortium name="The Broad Institute Genome Sequencing Platform"/>
            <person name="Earl A."/>
            <person name="Ward D."/>
            <person name="Feldgarden M."/>
            <person name="Gevers D."/>
            <person name="Izard J."/>
            <person name="Baranova O.V."/>
            <person name="Blanton J.M."/>
            <person name="Wade W.G."/>
            <person name="Dewhirst F.E."/>
            <person name="Young S.K."/>
            <person name="Zeng Q."/>
            <person name="Gargeya S."/>
            <person name="Fitzgerald M."/>
            <person name="Haas B."/>
            <person name="Abouelleil A."/>
            <person name="Alvarado L."/>
            <person name="Arachchi H.M."/>
            <person name="Berlin A."/>
            <person name="Chapman S.B."/>
            <person name="Gearin G."/>
            <person name="Goldberg J."/>
            <person name="Griggs A."/>
            <person name="Gujja S."/>
            <person name="Hansen M."/>
            <person name="Heiman D."/>
            <person name="Howarth C."/>
            <person name="Larimer J."/>
            <person name="Lui A."/>
            <person name="MacDonald P.J.P."/>
            <person name="McCowen C."/>
            <person name="Montmayeur A."/>
            <person name="Murphy C."/>
            <person name="Neiman D."/>
            <person name="Pearson M."/>
            <person name="Priest M."/>
            <person name="Roberts A."/>
            <person name="Saif S."/>
            <person name="Shea T."/>
            <person name="Sisk P."/>
            <person name="Stolte C."/>
            <person name="Sykes S."/>
            <person name="Wortman J."/>
            <person name="Nusbaum C."/>
            <person name="Birren B."/>
        </authorList>
    </citation>
    <scope>NUCLEOTIDE SEQUENCE [LARGE SCALE GENOMIC DNA]</scope>
    <source>
        <strain evidence="9 10">F0438</strain>
    </source>
</reference>
<name>H1Q3B2_9BACT</name>
<evidence type="ECO:0000256" key="5">
    <source>
        <dbReference type="ARBA" id="ARBA00022989"/>
    </source>
</evidence>
<keyword evidence="7" id="KW-0808">Transferase</keyword>
<dbReference type="InterPro" id="IPR028362">
    <property type="entry name" value="AlgI"/>
</dbReference>
<feature type="transmembrane region" description="Helical" evidence="8">
    <location>
        <begin position="188"/>
        <end position="206"/>
    </location>
</feature>
<dbReference type="Pfam" id="PF03062">
    <property type="entry name" value="MBOAT"/>
    <property type="match status" value="1"/>
</dbReference>
<dbReference type="HOGENOM" id="CLU_025255_0_0_10"/>
<evidence type="ECO:0000256" key="2">
    <source>
        <dbReference type="ARBA" id="ARBA00010323"/>
    </source>
</evidence>
<dbReference type="GO" id="GO:0042121">
    <property type="term" value="P:alginic acid biosynthetic process"/>
    <property type="evidence" value="ECO:0007669"/>
    <property type="project" value="InterPro"/>
</dbReference>
<dbReference type="GO" id="GO:0016746">
    <property type="term" value="F:acyltransferase activity"/>
    <property type="evidence" value="ECO:0007669"/>
    <property type="project" value="UniProtKB-KW"/>
</dbReference>
<accession>H1Q3B2</accession>
<evidence type="ECO:0000256" key="7">
    <source>
        <dbReference type="PIRNR" id="PIRNR016636"/>
    </source>
</evidence>
<dbReference type="Proteomes" id="UP000016023">
    <property type="component" value="Unassembled WGS sequence"/>
</dbReference>
<dbReference type="InterPro" id="IPR004299">
    <property type="entry name" value="MBOAT_fam"/>
</dbReference>
<feature type="transmembrane region" description="Helical" evidence="8">
    <location>
        <begin position="132"/>
        <end position="150"/>
    </location>
</feature>
<evidence type="ECO:0000313" key="9">
    <source>
        <dbReference type="EMBL" id="EHO69526.1"/>
    </source>
</evidence>
<dbReference type="STRING" id="883158.HMPREF9140_01400"/>
<feature type="transmembrane region" description="Helical" evidence="8">
    <location>
        <begin position="6"/>
        <end position="28"/>
    </location>
</feature>
<comment type="similarity">
    <text evidence="2 7">Belongs to the membrane-bound acyltransferase family.</text>
</comment>
<dbReference type="AlphaFoldDB" id="H1Q3B2"/>
<evidence type="ECO:0000256" key="1">
    <source>
        <dbReference type="ARBA" id="ARBA00004651"/>
    </source>
</evidence>
<keyword evidence="4 8" id="KW-0812">Transmembrane</keyword>
<proteinExistence type="inferred from homology"/>
<feature type="transmembrane region" description="Helical" evidence="8">
    <location>
        <begin position="65"/>
        <end position="82"/>
    </location>
</feature>
<dbReference type="PANTHER" id="PTHR13285">
    <property type="entry name" value="ACYLTRANSFERASE"/>
    <property type="match status" value="1"/>
</dbReference>